<sequence length="259" mass="30839">MKFLIINLKKVEQRKEYISKLCQKYQLDYEIIQAVEGKAISRQEYLNIVDYDKMLNFHKRELGLGELGCSLSHKKCYKKILQENLKHAVILEDDAYFDENLLEFLQHLNEFPKDLELLLLGHQRQVYNDDGFRIESPYSRRFAKKILNYKIRRLIARGNGTYGYFISKNGALKLLSHLEKIYLPIDALTCNEKVLNTYALFPVLVYTHENFMFESSTQDDKKFLKKKNKISKYIKKIHIFIKYFLPSLKKVRPYENIDC</sequence>
<dbReference type="Proteomes" id="UP000275504">
    <property type="component" value="Chromosome"/>
</dbReference>
<name>A0A3S4RZH5_CAMJU</name>
<keyword evidence="2" id="KW-0328">Glycosyltransferase</keyword>
<dbReference type="AlphaFoldDB" id="A0A3S4RZH5"/>
<proteinExistence type="predicted"/>
<evidence type="ECO:0000313" key="2">
    <source>
        <dbReference type="EMBL" id="VEG62085.1"/>
    </source>
</evidence>
<dbReference type="GO" id="GO:0016757">
    <property type="term" value="F:glycosyltransferase activity"/>
    <property type="evidence" value="ECO:0007669"/>
    <property type="project" value="UniProtKB-KW"/>
</dbReference>
<keyword evidence="2" id="KW-0808">Transferase</keyword>
<dbReference type="InterPro" id="IPR002654">
    <property type="entry name" value="Glyco_trans_25"/>
</dbReference>
<gene>
    <name evidence="2" type="ORF">NCTC11951_01215</name>
</gene>
<dbReference type="CDD" id="cd06532">
    <property type="entry name" value="Glyco_transf_25"/>
    <property type="match status" value="1"/>
</dbReference>
<protein>
    <submittedName>
        <fullName evidence="2">Beta-1,4-galactosyltransferase</fullName>
    </submittedName>
</protein>
<reference evidence="2 3" key="1">
    <citation type="submission" date="2018-12" db="EMBL/GenBank/DDBJ databases">
        <authorList>
            <consortium name="Pathogen Informatics"/>
        </authorList>
    </citation>
    <scope>NUCLEOTIDE SEQUENCE [LARGE SCALE GENOMIC DNA]</scope>
    <source>
        <strain evidence="2 3">NCTC11951</strain>
    </source>
</reference>
<evidence type="ECO:0000313" key="3">
    <source>
        <dbReference type="Proteomes" id="UP000275504"/>
    </source>
</evidence>
<accession>A0A3S4RZH5</accession>
<feature type="domain" description="Glycosyl transferase family 25" evidence="1">
    <location>
        <begin position="2"/>
        <end position="188"/>
    </location>
</feature>
<evidence type="ECO:0000259" key="1">
    <source>
        <dbReference type="Pfam" id="PF01755"/>
    </source>
</evidence>
<dbReference type="Pfam" id="PF01755">
    <property type="entry name" value="Glyco_transf_25"/>
    <property type="match status" value="1"/>
</dbReference>
<organism evidence="2 3">
    <name type="scientific">Campylobacter jejuni subsp. doylei</name>
    <dbReference type="NCBI Taxonomy" id="32021"/>
    <lineage>
        <taxon>Bacteria</taxon>
        <taxon>Pseudomonadati</taxon>
        <taxon>Campylobacterota</taxon>
        <taxon>Epsilonproteobacteria</taxon>
        <taxon>Campylobacterales</taxon>
        <taxon>Campylobacteraceae</taxon>
        <taxon>Campylobacter</taxon>
    </lineage>
</organism>
<dbReference type="EMBL" id="LR134359">
    <property type="protein sequence ID" value="VEG62085.1"/>
    <property type="molecule type" value="Genomic_DNA"/>
</dbReference>